<evidence type="ECO:0000313" key="14">
    <source>
        <dbReference type="Proteomes" id="UP001485226"/>
    </source>
</evidence>
<dbReference type="InterPro" id="IPR011765">
    <property type="entry name" value="Pept_M16_N"/>
</dbReference>
<feature type="domain" description="Peptidase M16 N-terminal" evidence="11">
    <location>
        <begin position="53"/>
        <end position="174"/>
    </location>
</feature>
<keyword evidence="3" id="KW-0645">Protease</keyword>
<feature type="domain" description="Peptidase M16 C-terminal" evidence="12">
    <location>
        <begin position="695"/>
        <end position="864"/>
    </location>
</feature>
<evidence type="ECO:0000256" key="6">
    <source>
        <dbReference type="ARBA" id="ARBA00022833"/>
    </source>
</evidence>
<evidence type="ECO:0000256" key="5">
    <source>
        <dbReference type="ARBA" id="ARBA00022801"/>
    </source>
</evidence>
<dbReference type="Gene3D" id="3.30.830.10">
    <property type="entry name" value="Metalloenzyme, LuxS/M16 peptidase-like"/>
    <property type="match status" value="4"/>
</dbReference>
<comment type="caution">
    <text evidence="13">The sequence shown here is derived from an EMBL/GenBank/DDBJ whole genome shotgun (WGS) entry which is preliminary data.</text>
</comment>
<dbReference type="PANTHER" id="PTHR43690">
    <property type="entry name" value="NARDILYSIN"/>
    <property type="match status" value="1"/>
</dbReference>
<dbReference type="Pfam" id="PF00675">
    <property type="entry name" value="Peptidase_M16"/>
    <property type="match status" value="1"/>
</dbReference>
<dbReference type="InterPro" id="IPR050626">
    <property type="entry name" value="Peptidase_M16"/>
</dbReference>
<evidence type="ECO:0000256" key="7">
    <source>
        <dbReference type="ARBA" id="ARBA00023049"/>
    </source>
</evidence>
<evidence type="ECO:0000313" key="13">
    <source>
        <dbReference type="EMBL" id="MEL1254129.1"/>
    </source>
</evidence>
<keyword evidence="5" id="KW-0378">Hydrolase</keyword>
<gene>
    <name evidence="13" type="ORF">AAEO57_10105</name>
</gene>
<feature type="signal peptide" evidence="10">
    <location>
        <begin position="1"/>
        <end position="24"/>
    </location>
</feature>
<evidence type="ECO:0000256" key="9">
    <source>
        <dbReference type="SAM" id="Coils"/>
    </source>
</evidence>
<dbReference type="PROSITE" id="PS00143">
    <property type="entry name" value="INSULINASE"/>
    <property type="match status" value="1"/>
</dbReference>
<reference evidence="13 14" key="1">
    <citation type="submission" date="2024-04" db="EMBL/GenBank/DDBJ databases">
        <title>Flavobacterium sp. DGU38 16S ribosomal RNA gene Genome sequencing and assembly.</title>
        <authorList>
            <person name="Park S."/>
        </authorList>
    </citation>
    <scope>NUCLEOTIDE SEQUENCE [LARGE SCALE GENOMIC DNA]</scope>
    <source>
        <strain evidence="13 14">DGU38</strain>
    </source>
</reference>
<keyword evidence="10" id="KW-0732">Signal</keyword>
<evidence type="ECO:0000256" key="1">
    <source>
        <dbReference type="ARBA" id="ARBA00001947"/>
    </source>
</evidence>
<dbReference type="InterPro" id="IPR001431">
    <property type="entry name" value="Pept_M16_Zn_BS"/>
</dbReference>
<evidence type="ECO:0000256" key="8">
    <source>
        <dbReference type="RuleBase" id="RU004447"/>
    </source>
</evidence>
<keyword evidence="4" id="KW-0479">Metal-binding</keyword>
<dbReference type="InterPro" id="IPR011249">
    <property type="entry name" value="Metalloenz_LuxS/M16"/>
</dbReference>
<evidence type="ECO:0000259" key="11">
    <source>
        <dbReference type="Pfam" id="PF00675"/>
    </source>
</evidence>
<feature type="chain" id="PRO_5047496621" evidence="10">
    <location>
        <begin position="25"/>
        <end position="937"/>
    </location>
</feature>
<dbReference type="Proteomes" id="UP001485226">
    <property type="component" value="Unassembled WGS sequence"/>
</dbReference>
<feature type="domain" description="Peptidase M16 C-terminal" evidence="12">
    <location>
        <begin position="207"/>
        <end position="387"/>
    </location>
</feature>
<dbReference type="PANTHER" id="PTHR43690:SF34">
    <property type="entry name" value="ZINC PROTEASE PQQL-LIKE"/>
    <property type="match status" value="1"/>
</dbReference>
<keyword evidence="14" id="KW-1185">Reference proteome</keyword>
<keyword evidence="6" id="KW-0862">Zinc</keyword>
<feature type="coiled-coil region" evidence="9">
    <location>
        <begin position="635"/>
        <end position="662"/>
    </location>
</feature>
<dbReference type="SUPFAM" id="SSF63411">
    <property type="entry name" value="LuxS/MPP-like metallohydrolase"/>
    <property type="match status" value="4"/>
</dbReference>
<evidence type="ECO:0000256" key="3">
    <source>
        <dbReference type="ARBA" id="ARBA00022670"/>
    </source>
</evidence>
<evidence type="ECO:0000259" key="12">
    <source>
        <dbReference type="Pfam" id="PF05193"/>
    </source>
</evidence>
<organism evidence="13 14">
    <name type="scientific">Flavobacterium calami</name>
    <dbReference type="NCBI Taxonomy" id="3139144"/>
    <lineage>
        <taxon>Bacteria</taxon>
        <taxon>Pseudomonadati</taxon>
        <taxon>Bacteroidota</taxon>
        <taxon>Flavobacteriia</taxon>
        <taxon>Flavobacteriales</taxon>
        <taxon>Flavobacteriaceae</taxon>
        <taxon>Flavobacterium</taxon>
    </lineage>
</organism>
<sequence length="937" mass="106121">MKLIKIRFLLLPLLLLGLKGSAQFSTTIPLNQEVVSGTLKNGMKYYILHNEWPKERASFYFAQNVGAILEDDNQNGLAHFLEHMAFNGTKNFEGKALIDILEKNGVSFGRDINAYTAKDETVYNISNVPVKDIGLIDSTLLMLHDWSGFLSLKDSEIDAERGVITEEWRTRNSANVRFMKQTDKVLYKGSKYADRDVIGDMNIVKNFKYQELKDYYKKWYRPDLQAVIVVGDIDPKEIEKKIKKLFSTIPMPKNAAERYYVDIPDNKEMGYVLATDKEAQEVKINLLYKKSFEKVKSQESLKADLFDYLAATLLNRRYGELAQSGKSSAFAYGAAFGEIARLKNSFNLTVIPKPGKEKQAFRELMTEMERAARYGFTQSEMNRIKENVQSSYENALKNSNKIENNSHAEKIVSYFLTAAPFESLQKEYEGVKIILAGMTLNDLNTAAKNFQTPANNVLTVTGPIKKEGYYPSQSDYSTIMEEVKNAVLEKYKEDSAEQDLISDTLKFSEVAKQSAVKGIPDAKRYVLANGATVVLYPTKLAKDEILFSALSKGGSSLIKTEDIPSSQISVDLIESSGLAGFNTTQLQDKLNGKIVSIVPFIGKQTEGFNGATTQKDLKTLLELLYLYFEHPKFDKDAYSRLIGQYKNELANAQNNSEKIFQDTISQLNSNHNERVPLFNEALIGSLDFDKADRIYRDRFHNAADFTFFFAGNLPENTLEMVQQYIGSISSTGKTENFSNEKVLPADGFNKRMLLRELEVPKASVYVKFVKEAPYSYKNELVLHIMSQLLSKKYREIIREGEGGSYGVLVKGFTERLPENSYSLIINFDGNPDKQEKLTKVVYDQIDLMAKETPKTADIAAIKSTMIKSRAEQVLSNNYWIGKLNSIELMDEEYLNDSIFKETLEKITASDIKSFAKEFFSNPKAFEAVMKSKEKNTN</sequence>
<dbReference type="Pfam" id="PF05193">
    <property type="entry name" value="Peptidase_M16_C"/>
    <property type="match status" value="2"/>
</dbReference>
<comment type="cofactor">
    <cofactor evidence="1">
        <name>Zn(2+)</name>
        <dbReference type="ChEBI" id="CHEBI:29105"/>
    </cofactor>
</comment>
<accession>A0ABU9INW9</accession>
<evidence type="ECO:0000256" key="2">
    <source>
        <dbReference type="ARBA" id="ARBA00007261"/>
    </source>
</evidence>
<comment type="similarity">
    <text evidence="2 8">Belongs to the peptidase M16 family.</text>
</comment>
<keyword evidence="7" id="KW-0482">Metalloprotease</keyword>
<dbReference type="InterPro" id="IPR007863">
    <property type="entry name" value="Peptidase_M16_C"/>
</dbReference>
<dbReference type="RefSeq" id="WP_341692165.1">
    <property type="nucleotide sequence ID" value="NZ_JBBYHS010000009.1"/>
</dbReference>
<keyword evidence="9" id="KW-0175">Coiled coil</keyword>
<name>A0ABU9INW9_9FLAO</name>
<evidence type="ECO:0000256" key="10">
    <source>
        <dbReference type="SAM" id="SignalP"/>
    </source>
</evidence>
<evidence type="ECO:0000256" key="4">
    <source>
        <dbReference type="ARBA" id="ARBA00022723"/>
    </source>
</evidence>
<dbReference type="EMBL" id="JBBYHS010000009">
    <property type="protein sequence ID" value="MEL1254129.1"/>
    <property type="molecule type" value="Genomic_DNA"/>
</dbReference>
<proteinExistence type="inferred from homology"/>
<protein>
    <submittedName>
        <fullName evidence="13">Insulinase family protein</fullName>
    </submittedName>
</protein>